<dbReference type="InterPro" id="IPR046357">
    <property type="entry name" value="PPIase_dom_sf"/>
</dbReference>
<keyword evidence="11" id="KW-1185">Reference proteome</keyword>
<comment type="catalytic activity">
    <reaction evidence="1">
        <text>[protein]-peptidylproline (omega=180) = [protein]-peptidylproline (omega=0)</text>
        <dbReference type="Rhea" id="RHEA:16237"/>
        <dbReference type="Rhea" id="RHEA-COMP:10747"/>
        <dbReference type="Rhea" id="RHEA-COMP:10748"/>
        <dbReference type="ChEBI" id="CHEBI:83833"/>
        <dbReference type="ChEBI" id="CHEBI:83834"/>
        <dbReference type="EC" id="5.2.1.8"/>
    </reaction>
</comment>
<dbReference type="InterPro" id="IPR000297">
    <property type="entry name" value="PPIase_PpiC"/>
</dbReference>
<evidence type="ECO:0000259" key="9">
    <source>
        <dbReference type="PROSITE" id="PS50198"/>
    </source>
</evidence>
<evidence type="ECO:0000256" key="4">
    <source>
        <dbReference type="ARBA" id="ARBA00018370"/>
    </source>
</evidence>
<evidence type="ECO:0000256" key="3">
    <source>
        <dbReference type="ARBA" id="ARBA00013194"/>
    </source>
</evidence>
<evidence type="ECO:0000313" key="11">
    <source>
        <dbReference type="Proteomes" id="UP001378188"/>
    </source>
</evidence>
<comment type="similarity">
    <text evidence="2">Belongs to the PpiC/parvulin rotamase family.</text>
</comment>
<dbReference type="RefSeq" id="WP_340331970.1">
    <property type="nucleotide sequence ID" value="NZ_JAZHOF010000011.1"/>
</dbReference>
<evidence type="ECO:0000256" key="2">
    <source>
        <dbReference type="ARBA" id="ARBA00007656"/>
    </source>
</evidence>
<sequence length="237" mass="27167">MRELAKQEATQRILVREAMALGLDQDDEIIERRLAQKMDFLLADLAELEEPSESELRAWYADNTGRFAMPPRVSFRHLYFSQDKRGLDGARMDAEALLPSLAGTSADDPQLSARADRFMFRDYYGGRSPVEIAKEFGPAFAEELFKLTPDRWQGPIRSGYGWHLVWIDTLEPARPADFDTIADTVRSAWLDERYREIRERAYEEMLSRYTIVIPDPQTVDFTTVRPPSGSATGEPVR</sequence>
<evidence type="ECO:0000256" key="6">
    <source>
        <dbReference type="ARBA" id="ARBA00030642"/>
    </source>
</evidence>
<dbReference type="Proteomes" id="UP001378188">
    <property type="component" value="Unassembled WGS sequence"/>
</dbReference>
<organism evidence="10 11">
    <name type="scientific">Microbaculum marinum</name>
    <dbReference type="NCBI Taxonomy" id="1764581"/>
    <lineage>
        <taxon>Bacteria</taxon>
        <taxon>Pseudomonadati</taxon>
        <taxon>Pseudomonadota</taxon>
        <taxon>Alphaproteobacteria</taxon>
        <taxon>Hyphomicrobiales</taxon>
        <taxon>Tepidamorphaceae</taxon>
        <taxon>Microbaculum</taxon>
    </lineage>
</organism>
<dbReference type="Pfam" id="PF13145">
    <property type="entry name" value="Rotamase_2"/>
    <property type="match status" value="1"/>
</dbReference>
<keyword evidence="5 8" id="KW-0697">Rotamase</keyword>
<dbReference type="SUPFAM" id="SSF54534">
    <property type="entry name" value="FKBP-like"/>
    <property type="match status" value="1"/>
</dbReference>
<evidence type="ECO:0000256" key="5">
    <source>
        <dbReference type="ARBA" id="ARBA00023110"/>
    </source>
</evidence>
<dbReference type="EC" id="5.2.1.8" evidence="3"/>
<name>A0AAW9RVC4_9HYPH</name>
<dbReference type="AlphaFoldDB" id="A0AAW9RVC4"/>
<comment type="caution">
    <text evidence="10">The sequence shown here is derived from an EMBL/GenBank/DDBJ whole genome shotgun (WGS) entry which is preliminary data.</text>
</comment>
<gene>
    <name evidence="10" type="ORF">V3328_22480</name>
</gene>
<accession>A0AAW9RVC4</accession>
<evidence type="ECO:0000256" key="8">
    <source>
        <dbReference type="PROSITE-ProRule" id="PRU00278"/>
    </source>
</evidence>
<evidence type="ECO:0000313" key="10">
    <source>
        <dbReference type="EMBL" id="MEJ8574268.1"/>
    </source>
</evidence>
<dbReference type="PANTHER" id="PTHR47245">
    <property type="entry name" value="PEPTIDYLPROLYL ISOMERASE"/>
    <property type="match status" value="1"/>
</dbReference>
<protein>
    <recommendedName>
        <fullName evidence="4">Parvulin-like PPIase</fullName>
        <ecNumber evidence="3">5.2.1.8</ecNumber>
    </recommendedName>
    <alternativeName>
        <fullName evidence="6">Peptidyl-prolyl cis-trans isomerase plp</fullName>
    </alternativeName>
    <alternativeName>
        <fullName evidence="7">Rotamase plp</fullName>
    </alternativeName>
</protein>
<dbReference type="PROSITE" id="PS50198">
    <property type="entry name" value="PPIC_PPIASE_2"/>
    <property type="match status" value="1"/>
</dbReference>
<feature type="domain" description="PpiC" evidence="9">
    <location>
        <begin position="70"/>
        <end position="169"/>
    </location>
</feature>
<dbReference type="PANTHER" id="PTHR47245:SF2">
    <property type="entry name" value="PEPTIDYL-PROLYL CIS-TRANS ISOMERASE HP_0175-RELATED"/>
    <property type="match status" value="1"/>
</dbReference>
<evidence type="ECO:0000256" key="7">
    <source>
        <dbReference type="ARBA" id="ARBA00031484"/>
    </source>
</evidence>
<dbReference type="EMBL" id="JAZHOF010000011">
    <property type="protein sequence ID" value="MEJ8574268.1"/>
    <property type="molecule type" value="Genomic_DNA"/>
</dbReference>
<proteinExistence type="inferred from homology"/>
<dbReference type="GO" id="GO:0003755">
    <property type="term" value="F:peptidyl-prolyl cis-trans isomerase activity"/>
    <property type="evidence" value="ECO:0007669"/>
    <property type="project" value="UniProtKB-KW"/>
</dbReference>
<dbReference type="Gene3D" id="3.10.50.40">
    <property type="match status" value="1"/>
</dbReference>
<evidence type="ECO:0000256" key="1">
    <source>
        <dbReference type="ARBA" id="ARBA00000971"/>
    </source>
</evidence>
<dbReference type="InterPro" id="IPR050245">
    <property type="entry name" value="PrsA_foldase"/>
</dbReference>
<keyword evidence="8 10" id="KW-0413">Isomerase</keyword>
<reference evidence="10 11" key="1">
    <citation type="submission" date="2024-02" db="EMBL/GenBank/DDBJ databases">
        <title>Genome analysis and characterization of Microbaculum marinisediminis sp. nov., isolated from marine sediment.</title>
        <authorList>
            <person name="Du Z.-J."/>
            <person name="Ye Y.-Q."/>
            <person name="Zhang Z.-R."/>
            <person name="Yuan S.-M."/>
            <person name="Zhang X.-Y."/>
        </authorList>
    </citation>
    <scope>NUCLEOTIDE SEQUENCE [LARGE SCALE GENOMIC DNA]</scope>
    <source>
        <strain evidence="10 11">SDUM1044001</strain>
    </source>
</reference>